<dbReference type="Proteomes" id="UP000324479">
    <property type="component" value="Unassembled WGS sequence"/>
</dbReference>
<keyword evidence="2 4" id="KW-0378">Hydrolase</keyword>
<evidence type="ECO:0000313" key="5">
    <source>
        <dbReference type="Proteomes" id="UP000324479"/>
    </source>
</evidence>
<dbReference type="AlphaFoldDB" id="A0A5M6D3P5"/>
<sequence length="504" mass="56594">MKPFLFALTIIVACLHVGNPSRVEAAERDARALPNIVFILTDNQGAWQLGCYGNPDFQTPHIDRLAAGGVRFAQAFANNPVCSPTRATYLTGLTPSQHGVHRYLAAGRLQIGPNAEYTLKEFTTLPEVLHQAGYVCGLSGKWHLGDNLNPQDGFTFWVTKPHGHTTGFLNQEVIEDGTSKKIKQHLTEYWTDRGIEFVLETQREEPDKPFFLFLAYNGPYSLSGSMREKVPSPWSDPYQDSQLPSFPRPDKIHPWQHNQHDLIGNLEVGRNLAGQVTAVDAGVGRVLDMLRRQGIENDTLVIYAADQGVAAGHAGFWGMGDHSRPLHVRDRSMQVPMIFSWPGTIVSGRQEDHLVSNYDFMPSLLQLIGLPMPEQHGQSGVTLVSPGRDFSATLRGNDLESWRDEVFFEFENVRAIRTSRWKYVERLGEAPGVELYDVRRDPEELENLASVAALNEVQSDLRERLHGWFTRHSDPRWNLWQGGASKTQLPTARQIQAGIESRSK</sequence>
<evidence type="ECO:0000256" key="2">
    <source>
        <dbReference type="ARBA" id="ARBA00022801"/>
    </source>
</evidence>
<feature type="domain" description="Sulfatase N-terminal" evidence="3">
    <location>
        <begin position="34"/>
        <end position="369"/>
    </location>
</feature>
<comment type="similarity">
    <text evidence="1">Belongs to the sulfatase family.</text>
</comment>
<evidence type="ECO:0000313" key="4">
    <source>
        <dbReference type="EMBL" id="KAA5542127.1"/>
    </source>
</evidence>
<dbReference type="SUPFAM" id="SSF53649">
    <property type="entry name" value="Alkaline phosphatase-like"/>
    <property type="match status" value="1"/>
</dbReference>
<dbReference type="GO" id="GO:0004065">
    <property type="term" value="F:arylsulfatase activity"/>
    <property type="evidence" value="ECO:0007669"/>
    <property type="project" value="TreeGrafter"/>
</dbReference>
<dbReference type="GO" id="GO:0016740">
    <property type="term" value="F:transferase activity"/>
    <property type="evidence" value="ECO:0007669"/>
    <property type="project" value="UniProtKB-KW"/>
</dbReference>
<dbReference type="InterPro" id="IPR000917">
    <property type="entry name" value="Sulfatase_N"/>
</dbReference>
<dbReference type="PANTHER" id="PTHR42693:SF53">
    <property type="entry name" value="ENDO-4-O-SULFATASE"/>
    <property type="match status" value="1"/>
</dbReference>
<protein>
    <submittedName>
        <fullName evidence="4">Sulfatase-like hydrolase/transferase</fullName>
    </submittedName>
</protein>
<keyword evidence="5" id="KW-1185">Reference proteome</keyword>
<proteinExistence type="inferred from homology"/>
<evidence type="ECO:0000259" key="3">
    <source>
        <dbReference type="Pfam" id="PF00884"/>
    </source>
</evidence>
<evidence type="ECO:0000256" key="1">
    <source>
        <dbReference type="ARBA" id="ARBA00008779"/>
    </source>
</evidence>
<dbReference type="PANTHER" id="PTHR42693">
    <property type="entry name" value="ARYLSULFATASE FAMILY MEMBER"/>
    <property type="match status" value="1"/>
</dbReference>
<reference evidence="4 5" key="1">
    <citation type="submission" date="2019-08" db="EMBL/GenBank/DDBJ databases">
        <authorList>
            <person name="Dhanesh K."/>
            <person name="Kumar G."/>
            <person name="Sasikala C."/>
            <person name="Venkata Ramana C."/>
        </authorList>
    </citation>
    <scope>NUCLEOTIDE SEQUENCE [LARGE SCALE GENOMIC DNA]</scope>
    <source>
        <strain evidence="4 5">JC645</strain>
    </source>
</reference>
<dbReference type="EMBL" id="VWOX01000008">
    <property type="protein sequence ID" value="KAA5542127.1"/>
    <property type="molecule type" value="Genomic_DNA"/>
</dbReference>
<name>A0A5M6D3P5_9BACT</name>
<dbReference type="InterPro" id="IPR017850">
    <property type="entry name" value="Alkaline_phosphatase_core_sf"/>
</dbReference>
<gene>
    <name evidence="4" type="ORF">FYK55_15065</name>
</gene>
<dbReference type="Pfam" id="PF00884">
    <property type="entry name" value="Sulfatase"/>
    <property type="match status" value="1"/>
</dbReference>
<dbReference type="InterPro" id="IPR050738">
    <property type="entry name" value="Sulfatase"/>
</dbReference>
<dbReference type="RefSeq" id="WP_150077274.1">
    <property type="nucleotide sequence ID" value="NZ_VWOX01000008.1"/>
</dbReference>
<comment type="caution">
    <text evidence="4">The sequence shown here is derived from an EMBL/GenBank/DDBJ whole genome shotgun (WGS) entry which is preliminary data.</text>
</comment>
<accession>A0A5M6D3P5</accession>
<dbReference type="Gene3D" id="3.40.720.10">
    <property type="entry name" value="Alkaline Phosphatase, subunit A"/>
    <property type="match status" value="1"/>
</dbReference>
<keyword evidence="4" id="KW-0808">Transferase</keyword>
<organism evidence="4 5">
    <name type="scientific">Roseiconus nitratireducens</name>
    <dbReference type="NCBI Taxonomy" id="2605748"/>
    <lineage>
        <taxon>Bacteria</taxon>
        <taxon>Pseudomonadati</taxon>
        <taxon>Planctomycetota</taxon>
        <taxon>Planctomycetia</taxon>
        <taxon>Pirellulales</taxon>
        <taxon>Pirellulaceae</taxon>
        <taxon>Roseiconus</taxon>
    </lineage>
</organism>